<accession>A0A2X3F6S2</accession>
<gene>
    <name evidence="1" type="ORF">NCTC13465_01319</name>
</gene>
<proteinExistence type="predicted"/>
<keyword evidence="1" id="KW-0223">Dioxygenase</keyword>
<dbReference type="GO" id="GO:0051213">
    <property type="term" value="F:dioxygenase activity"/>
    <property type="evidence" value="ECO:0007669"/>
    <property type="project" value="UniProtKB-KW"/>
</dbReference>
<dbReference type="Proteomes" id="UP000251721">
    <property type="component" value="Unassembled WGS sequence"/>
</dbReference>
<dbReference type="EMBL" id="UAWQ01000009">
    <property type="protein sequence ID" value="SQC42847.1"/>
    <property type="molecule type" value="Genomic_DNA"/>
</dbReference>
<dbReference type="AlphaFoldDB" id="A0A2X3F6S2"/>
<evidence type="ECO:0000313" key="1">
    <source>
        <dbReference type="EMBL" id="SQC42847.1"/>
    </source>
</evidence>
<name>A0A2X3F6S2_KLEPN</name>
<reference evidence="1 2" key="1">
    <citation type="submission" date="2018-06" db="EMBL/GenBank/DDBJ databases">
        <authorList>
            <consortium name="Pathogen Informatics"/>
            <person name="Doyle S."/>
        </authorList>
    </citation>
    <scope>NUCLEOTIDE SEQUENCE [LARGE SCALE GENOMIC DNA]</scope>
    <source>
        <strain evidence="1 2">NCTC13465</strain>
    </source>
</reference>
<evidence type="ECO:0000313" key="2">
    <source>
        <dbReference type="Proteomes" id="UP000251721"/>
    </source>
</evidence>
<sequence length="57" mass="6313">MRYPTAKTRWPSRHAGQLVAGEESGLVRSTNNQLRLPQKPRGASFFVQQAGADRASM</sequence>
<organism evidence="1 2">
    <name type="scientific">Klebsiella pneumoniae</name>
    <dbReference type="NCBI Taxonomy" id="573"/>
    <lineage>
        <taxon>Bacteria</taxon>
        <taxon>Pseudomonadati</taxon>
        <taxon>Pseudomonadota</taxon>
        <taxon>Gammaproteobacteria</taxon>
        <taxon>Enterobacterales</taxon>
        <taxon>Enterobacteriaceae</taxon>
        <taxon>Klebsiella/Raoultella group</taxon>
        <taxon>Klebsiella</taxon>
        <taxon>Klebsiella pneumoniae complex</taxon>
    </lineage>
</organism>
<protein>
    <submittedName>
        <fullName evidence="1">Phytanoyl-CoA dioxygenase (PhyH) family protein</fullName>
    </submittedName>
</protein>
<keyword evidence="1" id="KW-0560">Oxidoreductase</keyword>